<proteinExistence type="predicted"/>
<comment type="caution">
    <text evidence="2">The sequence shown here is derived from an EMBL/GenBank/DDBJ whole genome shotgun (WGS) entry which is preliminary data.</text>
</comment>
<dbReference type="AlphaFoldDB" id="A0A315A1V1"/>
<sequence length="94" mass="10899">MAMRTSSKKEPKKLMELNPPQQNLVHYDKQYWFKQKAAAAAAASVIPAKRRSVKRMILDDFLKFCSSLFKTNNAKSTQTPRRRSATRFYPTPTF</sequence>
<feature type="region of interest" description="Disordered" evidence="1">
    <location>
        <begin position="1"/>
        <end position="20"/>
    </location>
</feature>
<feature type="region of interest" description="Disordered" evidence="1">
    <location>
        <begin position="73"/>
        <end position="94"/>
    </location>
</feature>
<organism evidence="2 3">
    <name type="scientific">Prunus yedoensis var. nudiflora</name>
    <dbReference type="NCBI Taxonomy" id="2094558"/>
    <lineage>
        <taxon>Eukaryota</taxon>
        <taxon>Viridiplantae</taxon>
        <taxon>Streptophyta</taxon>
        <taxon>Embryophyta</taxon>
        <taxon>Tracheophyta</taxon>
        <taxon>Spermatophyta</taxon>
        <taxon>Magnoliopsida</taxon>
        <taxon>eudicotyledons</taxon>
        <taxon>Gunneridae</taxon>
        <taxon>Pentapetalae</taxon>
        <taxon>rosids</taxon>
        <taxon>fabids</taxon>
        <taxon>Rosales</taxon>
        <taxon>Rosaceae</taxon>
        <taxon>Amygdaloideae</taxon>
        <taxon>Amygdaleae</taxon>
        <taxon>Prunus</taxon>
    </lineage>
</organism>
<reference evidence="2 3" key="1">
    <citation type="submission" date="2018-02" db="EMBL/GenBank/DDBJ databases">
        <title>Draft genome of wild Prunus yedoensis var. nudiflora.</title>
        <authorList>
            <person name="Baek S."/>
            <person name="Kim J.-H."/>
            <person name="Choi K."/>
            <person name="Kim G.-B."/>
            <person name="Cho A."/>
            <person name="Jang H."/>
            <person name="Shin C.-H."/>
            <person name="Yu H.-J."/>
            <person name="Mun J.-H."/>
        </authorList>
    </citation>
    <scope>NUCLEOTIDE SEQUENCE [LARGE SCALE GENOMIC DNA]</scope>
    <source>
        <strain evidence="3">cv. Jeju island</strain>
        <tissue evidence="2">Leaf</tissue>
    </source>
</reference>
<gene>
    <name evidence="2" type="ORF">Pyn_01375</name>
</gene>
<protein>
    <submittedName>
        <fullName evidence="2">Uncharacterized protein</fullName>
    </submittedName>
</protein>
<keyword evidence="3" id="KW-1185">Reference proteome</keyword>
<evidence type="ECO:0000256" key="1">
    <source>
        <dbReference type="SAM" id="MobiDB-lite"/>
    </source>
</evidence>
<name>A0A315A1V1_PRUYE</name>
<accession>A0A315A1V1</accession>
<evidence type="ECO:0000313" key="2">
    <source>
        <dbReference type="EMBL" id="PQQ08066.1"/>
    </source>
</evidence>
<dbReference type="OrthoDB" id="1436593at2759"/>
<dbReference type="EMBL" id="PJQY01000768">
    <property type="protein sequence ID" value="PQQ08066.1"/>
    <property type="molecule type" value="Genomic_DNA"/>
</dbReference>
<evidence type="ECO:0000313" key="3">
    <source>
        <dbReference type="Proteomes" id="UP000250321"/>
    </source>
</evidence>
<dbReference type="Proteomes" id="UP000250321">
    <property type="component" value="Unassembled WGS sequence"/>
</dbReference>